<evidence type="ECO:0000256" key="2">
    <source>
        <dbReference type="SAM" id="MobiDB-lite"/>
    </source>
</evidence>
<proteinExistence type="predicted"/>
<keyword evidence="1 3" id="KW-0732">Signal</keyword>
<dbReference type="CDD" id="cd22271">
    <property type="entry name" value="DPBB_EXP_N-like"/>
    <property type="match status" value="1"/>
</dbReference>
<dbReference type="InterPro" id="IPR036749">
    <property type="entry name" value="Expansin_CBD_sf"/>
</dbReference>
<organism evidence="5 6">
    <name type="scientific">Colletotrichum tanaceti</name>
    <dbReference type="NCBI Taxonomy" id="1306861"/>
    <lineage>
        <taxon>Eukaryota</taxon>
        <taxon>Fungi</taxon>
        <taxon>Dikarya</taxon>
        <taxon>Ascomycota</taxon>
        <taxon>Pezizomycotina</taxon>
        <taxon>Sordariomycetes</taxon>
        <taxon>Hypocreomycetidae</taxon>
        <taxon>Glomerellales</taxon>
        <taxon>Glomerellaceae</taxon>
        <taxon>Colletotrichum</taxon>
        <taxon>Colletotrichum destructivum species complex</taxon>
    </lineage>
</organism>
<dbReference type="SUPFAM" id="SSF50685">
    <property type="entry name" value="Barwin-like endoglucanases"/>
    <property type="match status" value="1"/>
</dbReference>
<dbReference type="OrthoDB" id="406505at2759"/>
<evidence type="ECO:0000313" key="5">
    <source>
        <dbReference type="EMBL" id="TKW53055.1"/>
    </source>
</evidence>
<feature type="signal peptide" evidence="3">
    <location>
        <begin position="1"/>
        <end position="18"/>
    </location>
</feature>
<dbReference type="InterPro" id="IPR049818">
    <property type="entry name" value="Expansin_EXLX1-like"/>
</dbReference>
<reference evidence="5 6" key="1">
    <citation type="journal article" date="2019" name="PLoS ONE">
        <title>Comparative genome analysis indicates high evolutionary potential of pathogenicity genes in Colletotrichum tanaceti.</title>
        <authorList>
            <person name="Lelwala R.V."/>
            <person name="Korhonen P.K."/>
            <person name="Young N.D."/>
            <person name="Scott J.B."/>
            <person name="Ades P.A."/>
            <person name="Gasser R.B."/>
            <person name="Taylor P.W.J."/>
        </authorList>
    </citation>
    <scope>NUCLEOTIDE SEQUENCE [LARGE SCALE GENOMIC DNA]</scope>
    <source>
        <strain evidence="5">BRIP57314</strain>
    </source>
</reference>
<keyword evidence="6" id="KW-1185">Reference proteome</keyword>
<protein>
    <submittedName>
        <fullName evidence="5">Expansin-YoaJ</fullName>
    </submittedName>
</protein>
<feature type="region of interest" description="Disordered" evidence="2">
    <location>
        <begin position="43"/>
        <end position="86"/>
    </location>
</feature>
<feature type="compositionally biased region" description="Low complexity" evidence="2">
    <location>
        <begin position="68"/>
        <end position="86"/>
    </location>
</feature>
<feature type="chain" id="PRO_5020411941" evidence="3">
    <location>
        <begin position="19"/>
        <end position="312"/>
    </location>
</feature>
<dbReference type="NCBIfam" id="NF041144">
    <property type="entry name" value="expansin_EXLX1"/>
    <property type="match status" value="1"/>
</dbReference>
<sequence>MKHHILLLAATAAHMAFAKPIRACPAKSRSTTVITFTVGPTSAVPTLSPVRPTPIEQPASSETPVEASVETPVQVSPSVTTPAPSSALVGEKAVPSSSSVNNPVVSATPISSGETKQGKSTFYGGNTSGGMCSFSTYTIPSGLFGTAFSGQAWDSAGHCGACVKVTGPNGNSLTAMIVDQCPECDEGHLDLFQDAFTKLGSVSDGIISTSYEFVECGITSPIKLHNKSGTSPHWFSMQVLNHNEPVSTLEVSTDGGSTWQATTRQQYNFFENPNGFGTDSVDVRVTSESGRIVTVKGVSIAADSEHEAGANF</sequence>
<dbReference type="AlphaFoldDB" id="A0A4U6XBV3"/>
<gene>
    <name evidence="5" type="primary">yoaJ</name>
    <name evidence="5" type="ORF">CTA1_1607</name>
</gene>
<evidence type="ECO:0000313" key="6">
    <source>
        <dbReference type="Proteomes" id="UP000310108"/>
    </source>
</evidence>
<name>A0A4U6XBV3_9PEZI</name>
<dbReference type="STRING" id="1306861.A0A4U6XBV3"/>
<dbReference type="PANTHER" id="PTHR31836:SF21">
    <property type="entry name" value="EXPANSIN-LIKE PROTEIN 7"/>
    <property type="match status" value="1"/>
</dbReference>
<evidence type="ECO:0000256" key="1">
    <source>
        <dbReference type="ARBA" id="ARBA00022729"/>
    </source>
</evidence>
<dbReference type="Proteomes" id="UP000310108">
    <property type="component" value="Unassembled WGS sequence"/>
</dbReference>
<feature type="domain" description="RlpA-like protein double-psi beta-barrel" evidence="4">
    <location>
        <begin position="148"/>
        <end position="210"/>
    </location>
</feature>
<dbReference type="SUPFAM" id="SSF49590">
    <property type="entry name" value="PHL pollen allergen"/>
    <property type="match status" value="1"/>
</dbReference>
<dbReference type="Gene3D" id="2.40.40.10">
    <property type="entry name" value="RlpA-like domain"/>
    <property type="match status" value="1"/>
</dbReference>
<dbReference type="EMBL" id="PJEX01000205">
    <property type="protein sequence ID" value="TKW53055.1"/>
    <property type="molecule type" value="Genomic_DNA"/>
</dbReference>
<accession>A0A4U6XBV3</accession>
<evidence type="ECO:0000256" key="3">
    <source>
        <dbReference type="SAM" id="SignalP"/>
    </source>
</evidence>
<evidence type="ECO:0000259" key="4">
    <source>
        <dbReference type="Pfam" id="PF03330"/>
    </source>
</evidence>
<dbReference type="PANTHER" id="PTHR31836">
    <property type="match status" value="1"/>
</dbReference>
<dbReference type="Gene3D" id="2.60.40.760">
    <property type="entry name" value="Expansin, cellulose-binding-like domain"/>
    <property type="match status" value="1"/>
</dbReference>
<dbReference type="InterPro" id="IPR036908">
    <property type="entry name" value="RlpA-like_sf"/>
</dbReference>
<dbReference type="Pfam" id="PF03330">
    <property type="entry name" value="DPBB_1"/>
    <property type="match status" value="1"/>
</dbReference>
<dbReference type="InterPro" id="IPR009009">
    <property type="entry name" value="RlpA-like_DPBB"/>
</dbReference>
<dbReference type="InterPro" id="IPR051477">
    <property type="entry name" value="Expansin_CellWall"/>
</dbReference>
<comment type="caution">
    <text evidence="5">The sequence shown here is derived from an EMBL/GenBank/DDBJ whole genome shotgun (WGS) entry which is preliminary data.</text>
</comment>